<gene>
    <name evidence="1" type="ORF">BCR35DRAFT_304313</name>
</gene>
<evidence type="ECO:0000313" key="2">
    <source>
        <dbReference type="Proteomes" id="UP000193467"/>
    </source>
</evidence>
<evidence type="ECO:0000313" key="1">
    <source>
        <dbReference type="EMBL" id="ORY80742.1"/>
    </source>
</evidence>
<dbReference type="STRING" id="106004.A0A1Y2F9Z2"/>
<name>A0A1Y2F9Z2_9BASI</name>
<dbReference type="Gene3D" id="2.60.120.330">
    <property type="entry name" value="B-lactam Antibiotic, Isopenicillin N Synthase, Chain"/>
    <property type="match status" value="1"/>
</dbReference>
<dbReference type="OrthoDB" id="438224at2759"/>
<dbReference type="SUPFAM" id="SSF51197">
    <property type="entry name" value="Clavaminate synthase-like"/>
    <property type="match status" value="1"/>
</dbReference>
<sequence>MSDDSPITIPYSLLLSPDETLTPLIRRAFSSAPTSLGLIIISDLPSSFPALRKRLLLLSNAFAQLPEETREQYADPSTAYSFGWSQGKEVMNGKPDTLKGSYYNNPTFDETPGLTPDAPSYKNIWPKDEEGCEGYEEAFKALCKLMVDVGVLVARACEEIVQESEGLASQKSVEELVGQSRANKARLLHYFPREGSAPEEIDDSWCGTHIDHSLLTVLCPSLYLFHPTAKAADTKLEPLIIPSPSKSTGLFIKTRAGKTIQATIPENCLALQTGETLELLSSNRLAATPHFVNSTASSLGRKALEAIERKKEESAEWKSVESGVVSRETLAVFLQPNKDEVVSPEGETFGEFSARVRKRHYVEDK</sequence>
<reference evidence="1 2" key="1">
    <citation type="submission" date="2016-07" db="EMBL/GenBank/DDBJ databases">
        <title>Pervasive Adenine N6-methylation of Active Genes in Fungi.</title>
        <authorList>
            <consortium name="DOE Joint Genome Institute"/>
            <person name="Mondo S.J."/>
            <person name="Dannebaum R.O."/>
            <person name="Kuo R.C."/>
            <person name="Labutti K."/>
            <person name="Haridas S."/>
            <person name="Kuo A."/>
            <person name="Salamov A."/>
            <person name="Ahrendt S.R."/>
            <person name="Lipzen A."/>
            <person name="Sullivan W."/>
            <person name="Andreopoulos W.B."/>
            <person name="Clum A."/>
            <person name="Lindquist E."/>
            <person name="Daum C."/>
            <person name="Ramamoorthy G.K."/>
            <person name="Gryganskyi A."/>
            <person name="Culley D."/>
            <person name="Magnuson J.K."/>
            <person name="James T.Y."/>
            <person name="O'Malley M.A."/>
            <person name="Stajich J.E."/>
            <person name="Spatafora J.W."/>
            <person name="Visel A."/>
            <person name="Grigoriev I.V."/>
        </authorList>
    </citation>
    <scope>NUCLEOTIDE SEQUENCE [LARGE SCALE GENOMIC DNA]</scope>
    <source>
        <strain evidence="1 2">62-1032</strain>
    </source>
</reference>
<dbReference type="PANTHER" id="PTHR48420">
    <property type="entry name" value="NON-HAEM DIOXYGENASE N-TERMINAL DOMAIN-CONTAINING PROTEIN"/>
    <property type="match status" value="1"/>
</dbReference>
<dbReference type="PANTHER" id="PTHR48420:SF1">
    <property type="entry name" value="NON-HAEM DIOXYGENASE N-TERMINAL DOMAIN-CONTAINING PROTEIN"/>
    <property type="match status" value="1"/>
</dbReference>
<organism evidence="1 2">
    <name type="scientific">Leucosporidium creatinivorum</name>
    <dbReference type="NCBI Taxonomy" id="106004"/>
    <lineage>
        <taxon>Eukaryota</taxon>
        <taxon>Fungi</taxon>
        <taxon>Dikarya</taxon>
        <taxon>Basidiomycota</taxon>
        <taxon>Pucciniomycotina</taxon>
        <taxon>Microbotryomycetes</taxon>
        <taxon>Leucosporidiales</taxon>
        <taxon>Leucosporidium</taxon>
    </lineage>
</organism>
<dbReference type="Proteomes" id="UP000193467">
    <property type="component" value="Unassembled WGS sequence"/>
</dbReference>
<comment type="caution">
    <text evidence="1">The sequence shown here is derived from an EMBL/GenBank/DDBJ whole genome shotgun (WGS) entry which is preliminary data.</text>
</comment>
<proteinExistence type="predicted"/>
<evidence type="ECO:0008006" key="3">
    <source>
        <dbReference type="Google" id="ProtNLM"/>
    </source>
</evidence>
<dbReference type="InParanoid" id="A0A1Y2F9Z2"/>
<dbReference type="EMBL" id="MCGR01000024">
    <property type="protein sequence ID" value="ORY80742.1"/>
    <property type="molecule type" value="Genomic_DNA"/>
</dbReference>
<dbReference type="InterPro" id="IPR027443">
    <property type="entry name" value="IPNS-like_sf"/>
</dbReference>
<protein>
    <recommendedName>
        <fullName evidence="3">Non-haem dioxygenase N-terminal domain-containing protein</fullName>
    </recommendedName>
</protein>
<dbReference type="AlphaFoldDB" id="A0A1Y2F9Z2"/>
<accession>A0A1Y2F9Z2</accession>
<keyword evidence="2" id="KW-1185">Reference proteome</keyword>